<dbReference type="InterPro" id="IPR050231">
    <property type="entry name" value="Iron_ascorbate_oxido_reductase"/>
</dbReference>
<dbReference type="EMBL" id="KP742486">
    <property type="protein sequence ID" value="AKJ70947.1"/>
    <property type="molecule type" value="Genomic_DNA"/>
</dbReference>
<dbReference type="PROSITE" id="PS51471">
    <property type="entry name" value="FE2OG_OXY"/>
    <property type="match status" value="1"/>
</dbReference>
<dbReference type="Gene3D" id="2.60.120.330">
    <property type="entry name" value="B-lactam Antibiotic, Isopenicillin N Synthase, Chain"/>
    <property type="match status" value="1"/>
</dbReference>
<evidence type="ECO:0000313" key="4">
    <source>
        <dbReference type="EMBL" id="AKJ70947.1"/>
    </source>
</evidence>
<evidence type="ECO:0000259" key="3">
    <source>
        <dbReference type="PROSITE" id="PS51471"/>
    </source>
</evidence>
<dbReference type="InterPro" id="IPR026992">
    <property type="entry name" value="DIOX_N"/>
</dbReference>
<dbReference type="GO" id="GO:0046872">
    <property type="term" value="F:metal ion binding"/>
    <property type="evidence" value="ECO:0007669"/>
    <property type="project" value="UniProtKB-KW"/>
</dbReference>
<dbReference type="Pfam" id="PF14226">
    <property type="entry name" value="DIOX_N"/>
    <property type="match status" value="1"/>
</dbReference>
<keyword evidence="2" id="KW-0408">Iron</keyword>
<dbReference type="AlphaFoldDB" id="A0A0G3F1B5"/>
<dbReference type="SUPFAM" id="SSF51197">
    <property type="entry name" value="Clavaminate synthase-like"/>
    <property type="match status" value="1"/>
</dbReference>
<comment type="similarity">
    <text evidence="1 2">Belongs to the iron/ascorbate-dependent oxidoreductase family.</text>
</comment>
<dbReference type="InterPro" id="IPR005123">
    <property type="entry name" value="Oxoglu/Fe-dep_dioxygenase_dom"/>
</dbReference>
<sequence length="357" mass="40287">MAVRTLDFTKFHSGSEAERRAFGQALLDGFRTTGFVKLINHGFSREEMADIFNWNQRFFDLPNDWKAAIRNDEGPKPQRGWSSVGAEKTGFLNPGGKLSLAKGAENDRQDAKVRMPYLPYPWMYLTKKRHADPIPQEHFDIGPAGDEEFRNKWPEPHTIPGFQETMNAYFDRSQAITLELLEALALAMDVPQDTFVRLCHGHASELRLNHYPSIPVQTIEAGKTSRIWPHTDFGIITLLAQDDAGGLEIQDREHPAQFLPVNRENPTEFVVNIGDILERWTNGRLCAGLHQVTTPRGVKDGGRGGTLPARRSVAFFLKPHRGMSVAPISYFVPGDQAPRYEDMTALAYQKLRTGIVY</sequence>
<dbReference type="PANTHER" id="PTHR47990">
    <property type="entry name" value="2-OXOGLUTARATE (2OG) AND FE(II)-DEPENDENT OXYGENASE SUPERFAMILY PROTEIN-RELATED"/>
    <property type="match status" value="1"/>
</dbReference>
<dbReference type="GO" id="GO:0044283">
    <property type="term" value="P:small molecule biosynthetic process"/>
    <property type="evidence" value="ECO:0007669"/>
    <property type="project" value="UniProtKB-ARBA"/>
</dbReference>
<feature type="domain" description="Fe2OG dioxygenase" evidence="3">
    <location>
        <begin position="202"/>
        <end position="319"/>
    </location>
</feature>
<dbReference type="GO" id="GO:0051213">
    <property type="term" value="F:dioxygenase activity"/>
    <property type="evidence" value="ECO:0007669"/>
    <property type="project" value="UniProtKB-KW"/>
</dbReference>
<name>A0A0G3F1B5_9EURO</name>
<keyword evidence="2" id="KW-0479">Metal-binding</keyword>
<organism evidence="4">
    <name type="scientific">Aspergillus mulundensis</name>
    <dbReference type="NCBI Taxonomy" id="1810919"/>
    <lineage>
        <taxon>Eukaryota</taxon>
        <taxon>Fungi</taxon>
        <taxon>Dikarya</taxon>
        <taxon>Ascomycota</taxon>
        <taxon>Pezizomycotina</taxon>
        <taxon>Eurotiomycetes</taxon>
        <taxon>Eurotiomycetidae</taxon>
        <taxon>Eurotiales</taxon>
        <taxon>Aspergillaceae</taxon>
        <taxon>Aspergillus</taxon>
        <taxon>Aspergillus subgen. Nidulantes</taxon>
    </lineage>
</organism>
<evidence type="ECO:0000256" key="1">
    <source>
        <dbReference type="ARBA" id="ARBA00008056"/>
    </source>
</evidence>
<keyword evidence="4" id="KW-0223">Dioxygenase</keyword>
<protein>
    <submittedName>
        <fullName evidence="4">Non-heme iron a-ketoglutarate dependent dioxygenase</fullName>
    </submittedName>
</protein>
<evidence type="ECO:0000256" key="2">
    <source>
        <dbReference type="RuleBase" id="RU003682"/>
    </source>
</evidence>
<accession>A0A0G3F1B5</accession>
<dbReference type="Pfam" id="PF03171">
    <property type="entry name" value="2OG-FeII_Oxy"/>
    <property type="match status" value="1"/>
</dbReference>
<keyword evidence="2" id="KW-0560">Oxidoreductase</keyword>
<proteinExistence type="inferred from homology"/>
<reference evidence="4" key="1">
    <citation type="journal article" date="2015" name="Eukaryot. Cell">
        <title>Evolution of Chemical Diversity in Echinocandin Lipopeptide Antifungal Metabolites.</title>
        <authorList>
            <person name="Yue Q."/>
            <person name="Chen L."/>
            <person name="Zhang X."/>
            <person name="Li K."/>
            <person name="Sun J."/>
            <person name="Liu X."/>
            <person name="An Z."/>
            <person name="Bills G.F."/>
        </authorList>
    </citation>
    <scope>NUCLEOTIDE SEQUENCE</scope>
    <source>
        <strain evidence="4">Y-30462</strain>
    </source>
</reference>
<dbReference type="InterPro" id="IPR027443">
    <property type="entry name" value="IPNS-like_sf"/>
</dbReference>
<dbReference type="InterPro" id="IPR044861">
    <property type="entry name" value="IPNS-like_FE2OG_OXY"/>
</dbReference>